<accession>A0A5P8E620</accession>
<dbReference type="InterPro" id="IPR010982">
    <property type="entry name" value="Lambda_DNA-bd_dom_sf"/>
</dbReference>
<dbReference type="PROSITE" id="PS50943">
    <property type="entry name" value="HTH_CROC1"/>
    <property type="match status" value="1"/>
</dbReference>
<feature type="domain" description="HTH cro/C1-type" evidence="1">
    <location>
        <begin position="44"/>
        <end position="101"/>
    </location>
</feature>
<protein>
    <submittedName>
        <fullName evidence="2">XRE family transcriptional regulator</fullName>
    </submittedName>
</protein>
<organism evidence="2 3">
    <name type="scientific">Pseudoprevotella muciniphila</name>
    <dbReference type="NCBI Taxonomy" id="2133944"/>
    <lineage>
        <taxon>Bacteria</taxon>
        <taxon>Pseudomonadati</taxon>
        <taxon>Bacteroidota</taxon>
        <taxon>Bacteroidia</taxon>
        <taxon>Bacteroidales</taxon>
        <taxon>Prevotellaceae</taxon>
        <taxon>Pseudoprevotella</taxon>
    </lineage>
</organism>
<dbReference type="OrthoDB" id="678731at2"/>
<evidence type="ECO:0000313" key="2">
    <source>
        <dbReference type="EMBL" id="QFQ12378.1"/>
    </source>
</evidence>
<dbReference type="Proteomes" id="UP000249375">
    <property type="component" value="Chromosome"/>
</dbReference>
<dbReference type="GO" id="GO:0003677">
    <property type="term" value="F:DNA binding"/>
    <property type="evidence" value="ECO:0007669"/>
    <property type="project" value="InterPro"/>
</dbReference>
<dbReference type="KEGG" id="alq:C7Y71_004755"/>
<dbReference type="EMBL" id="CP033459">
    <property type="protein sequence ID" value="QFQ12378.1"/>
    <property type="molecule type" value="Genomic_DNA"/>
</dbReference>
<dbReference type="CDD" id="cd00093">
    <property type="entry name" value="HTH_XRE"/>
    <property type="match status" value="1"/>
</dbReference>
<evidence type="ECO:0000313" key="3">
    <source>
        <dbReference type="Proteomes" id="UP000249375"/>
    </source>
</evidence>
<reference evidence="2 3" key="1">
    <citation type="submission" date="2018-11" db="EMBL/GenBank/DDBJ databases">
        <authorList>
            <person name="Na S.W."/>
            <person name="Baik M."/>
        </authorList>
    </citation>
    <scope>NUCLEOTIDE SEQUENCE [LARGE SCALE GENOMIC DNA]</scope>
    <source>
        <strain evidence="2 3">E39</strain>
    </source>
</reference>
<dbReference type="Gene3D" id="1.10.260.40">
    <property type="entry name" value="lambda repressor-like DNA-binding domains"/>
    <property type="match status" value="1"/>
</dbReference>
<proteinExistence type="predicted"/>
<dbReference type="InterPro" id="IPR001387">
    <property type="entry name" value="Cro/C1-type_HTH"/>
</dbReference>
<dbReference type="Pfam" id="PF01381">
    <property type="entry name" value="HTH_3"/>
    <property type="match status" value="1"/>
</dbReference>
<evidence type="ECO:0000259" key="1">
    <source>
        <dbReference type="PROSITE" id="PS50943"/>
    </source>
</evidence>
<dbReference type="SUPFAM" id="SSF47413">
    <property type="entry name" value="lambda repressor-like DNA-binding domains"/>
    <property type="match status" value="1"/>
</dbReference>
<dbReference type="RefSeq" id="WP_111897243.1">
    <property type="nucleotide sequence ID" value="NZ_CP033459.1"/>
</dbReference>
<keyword evidence="3" id="KW-1185">Reference proteome</keyword>
<dbReference type="AlphaFoldDB" id="A0A5P8E620"/>
<name>A0A5P8E620_9BACT</name>
<sequence>MKTKSVKFLESHQSGEVSTFATDAKWRQENASWLKRSRRVALAIIDYMQANNLSRNDIAGRLGVSPQYVSRILSGKVNFSFKSVSEIENRLGILCFDEAMAGV</sequence>
<dbReference type="SMART" id="SM00530">
    <property type="entry name" value="HTH_XRE"/>
    <property type="match status" value="1"/>
</dbReference>
<gene>
    <name evidence="2" type="ORF">C7Y71_004755</name>
</gene>